<proteinExistence type="predicted"/>
<feature type="domain" description="Ancillary SecYEG translocon subunit/Cell division coordinator CpoB TPR" evidence="2">
    <location>
        <begin position="20"/>
        <end position="194"/>
    </location>
</feature>
<dbReference type="EMBL" id="JAHZUY010000055">
    <property type="protein sequence ID" value="MBW8270829.1"/>
    <property type="molecule type" value="Genomic_DNA"/>
</dbReference>
<dbReference type="InterPro" id="IPR018704">
    <property type="entry name" value="SecYEG/CpoB_TPR"/>
</dbReference>
<evidence type="ECO:0000259" key="2">
    <source>
        <dbReference type="Pfam" id="PF09976"/>
    </source>
</evidence>
<keyword evidence="4" id="KW-1185">Reference proteome</keyword>
<reference evidence="3 4" key="1">
    <citation type="submission" date="2021-08" db="EMBL/GenBank/DDBJ databases">
        <title>Caldovatus sediminis gen. nov., sp. nov., a moderately thermophilic bacterium isolated from a hot spring.</title>
        <authorList>
            <person name="Hu C.-J."/>
            <person name="Li W.-J."/>
            <person name="Xian W.-D."/>
        </authorList>
    </citation>
    <scope>NUCLEOTIDE SEQUENCE [LARGE SCALE GENOMIC DNA]</scope>
    <source>
        <strain evidence="3 4">SYSU G05006</strain>
    </source>
</reference>
<comment type="caution">
    <text evidence="3">The sequence shown here is derived from an EMBL/GenBank/DDBJ whole genome shotgun (WGS) entry which is preliminary data.</text>
</comment>
<feature type="transmembrane region" description="Helical" evidence="1">
    <location>
        <begin position="24"/>
        <end position="42"/>
    </location>
</feature>
<evidence type="ECO:0000313" key="4">
    <source>
        <dbReference type="Proteomes" id="UP001519924"/>
    </source>
</evidence>
<keyword evidence="1" id="KW-1133">Transmembrane helix</keyword>
<organism evidence="3 4">
    <name type="scientific">Caldovatus aquaticus</name>
    <dbReference type="NCBI Taxonomy" id="2865671"/>
    <lineage>
        <taxon>Bacteria</taxon>
        <taxon>Pseudomonadati</taxon>
        <taxon>Pseudomonadota</taxon>
        <taxon>Alphaproteobacteria</taxon>
        <taxon>Acetobacterales</taxon>
        <taxon>Roseomonadaceae</taxon>
        <taxon>Caldovatus</taxon>
    </lineage>
</organism>
<protein>
    <submittedName>
        <fullName evidence="3">Tetratricopeptide repeat protein</fullName>
    </submittedName>
</protein>
<dbReference type="RefSeq" id="WP_220118611.1">
    <property type="nucleotide sequence ID" value="NZ_JAHZUY010000055.1"/>
</dbReference>
<sequence>MPDIFDEVEEDLRAERAARLWKRYGSLVIGAALFVVLGVAAWQGWEWHRQRQLAAAATAYLAAERDAGAPGADLRAAAERFAAIAREAPGGYRVLAALRAAALKAETGEREAALALWDGIARDSGVDPLYRDLATVLLVLHSLDSPAADLARLAERVAPLTDSANPWQASAREVAALLALKRGERETARRMLQALAEDVTAPQGIRGRAGRIAAGLGG</sequence>
<keyword evidence="1" id="KW-0812">Transmembrane</keyword>
<dbReference type="Pfam" id="PF09976">
    <property type="entry name" value="TPR_21"/>
    <property type="match status" value="1"/>
</dbReference>
<name>A0ABS7F5R2_9PROT</name>
<gene>
    <name evidence="3" type="ORF">K1J50_15200</name>
</gene>
<accession>A0ABS7F5R2</accession>
<evidence type="ECO:0000313" key="3">
    <source>
        <dbReference type="EMBL" id="MBW8270829.1"/>
    </source>
</evidence>
<dbReference type="Proteomes" id="UP001519924">
    <property type="component" value="Unassembled WGS sequence"/>
</dbReference>
<keyword evidence="1" id="KW-0472">Membrane</keyword>
<evidence type="ECO:0000256" key="1">
    <source>
        <dbReference type="SAM" id="Phobius"/>
    </source>
</evidence>